<reference evidence="2 3" key="1">
    <citation type="submission" date="2016-01" db="EMBL/GenBank/DDBJ databases">
        <authorList>
            <person name="Mitreva M."/>
            <person name="Pepin K.H."/>
            <person name="Mihindukulasuriya K.A."/>
            <person name="Fulton R."/>
            <person name="Fronick C."/>
            <person name="O'Laughlin M."/>
            <person name="Miner T."/>
            <person name="Herter B."/>
            <person name="Rosa B.A."/>
            <person name="Cordes M."/>
            <person name="Tomlinson C."/>
            <person name="Wollam A."/>
            <person name="Palsikar V.B."/>
            <person name="Mardis E.R."/>
            <person name="Wilson R.K."/>
        </authorList>
    </citation>
    <scope>NUCLEOTIDE SEQUENCE [LARGE SCALE GENOMIC DNA]</scope>
    <source>
        <strain evidence="2 3">KA00071</strain>
    </source>
</reference>
<proteinExistence type="predicted"/>
<dbReference type="Pfam" id="PF01381">
    <property type="entry name" value="HTH_3"/>
    <property type="match status" value="1"/>
</dbReference>
<dbReference type="CDD" id="cd00093">
    <property type="entry name" value="HTH_XRE"/>
    <property type="match status" value="1"/>
</dbReference>
<dbReference type="Gene3D" id="1.10.260.40">
    <property type="entry name" value="lambda repressor-like DNA-binding domains"/>
    <property type="match status" value="1"/>
</dbReference>
<dbReference type="EMBL" id="LSDB01000044">
    <property type="protein sequence ID" value="KXB57526.1"/>
    <property type="molecule type" value="Genomic_DNA"/>
</dbReference>
<comment type="caution">
    <text evidence="2">The sequence shown here is derived from an EMBL/GenBank/DDBJ whole genome shotgun (WGS) entry which is preliminary data.</text>
</comment>
<protein>
    <submittedName>
        <fullName evidence="2">DNA-binding helix-turn-helix protein</fullName>
    </submittedName>
</protein>
<keyword evidence="3" id="KW-1185">Reference proteome</keyword>
<evidence type="ECO:0000313" key="2">
    <source>
        <dbReference type="EMBL" id="KXB57526.1"/>
    </source>
</evidence>
<keyword evidence="2" id="KW-0238">DNA-binding</keyword>
<sequence length="117" mass="13672">MTIGDRIKNLRLKKNYTLDQLGKKISSSRQTLYKYEQGIIENIPKQKVESLAKALDTTPSFLYGWEDSYYLNEDTKKIAQDIFENNELKVLFDATKNARPEDLQIVTDLLLDLKKRK</sequence>
<gene>
    <name evidence="2" type="ORF">HMPREF1871_00862</name>
</gene>
<organism evidence="2 3">
    <name type="scientific">Gemelliphila asaccharolytica</name>
    <dbReference type="NCBI Taxonomy" id="502393"/>
    <lineage>
        <taxon>Bacteria</taxon>
        <taxon>Bacillati</taxon>
        <taxon>Bacillota</taxon>
        <taxon>Bacilli</taxon>
        <taxon>Bacillales</taxon>
        <taxon>Gemellaceae</taxon>
        <taxon>Gemelliphila</taxon>
    </lineage>
</organism>
<dbReference type="SMART" id="SM00530">
    <property type="entry name" value="HTH_XRE"/>
    <property type="match status" value="1"/>
</dbReference>
<evidence type="ECO:0000259" key="1">
    <source>
        <dbReference type="PROSITE" id="PS50943"/>
    </source>
</evidence>
<dbReference type="InterPro" id="IPR010982">
    <property type="entry name" value="Lambda_DNA-bd_dom_sf"/>
</dbReference>
<dbReference type="InterPro" id="IPR001387">
    <property type="entry name" value="Cro/C1-type_HTH"/>
</dbReference>
<dbReference type="GO" id="GO:0003677">
    <property type="term" value="F:DNA binding"/>
    <property type="evidence" value="ECO:0007669"/>
    <property type="project" value="UniProtKB-KW"/>
</dbReference>
<dbReference type="Proteomes" id="UP000070467">
    <property type="component" value="Unassembled WGS sequence"/>
</dbReference>
<evidence type="ECO:0000313" key="3">
    <source>
        <dbReference type="Proteomes" id="UP000070467"/>
    </source>
</evidence>
<accession>A0ABR5TLC4</accession>
<feature type="domain" description="HTH cro/C1-type" evidence="1">
    <location>
        <begin position="7"/>
        <end position="62"/>
    </location>
</feature>
<name>A0ABR5TLC4_9BACL</name>
<dbReference type="SUPFAM" id="SSF47413">
    <property type="entry name" value="lambda repressor-like DNA-binding domains"/>
    <property type="match status" value="1"/>
</dbReference>
<dbReference type="PROSITE" id="PS50943">
    <property type="entry name" value="HTH_CROC1"/>
    <property type="match status" value="1"/>
</dbReference>
<dbReference type="RefSeq" id="WP_066130376.1">
    <property type="nucleotide sequence ID" value="NZ_KQ959893.1"/>
</dbReference>